<dbReference type="RefSeq" id="WP_249285021.1">
    <property type="nucleotide sequence ID" value="NZ_JACRSO010000002.1"/>
</dbReference>
<accession>A0A926D0T3</accession>
<feature type="compositionally biased region" description="Polar residues" evidence="1">
    <location>
        <begin position="1397"/>
        <end position="1415"/>
    </location>
</feature>
<dbReference type="SMART" id="SM00564">
    <property type="entry name" value="PQQ"/>
    <property type="match status" value="6"/>
</dbReference>
<dbReference type="InterPro" id="IPR046780">
    <property type="entry name" value="aBig_2"/>
</dbReference>
<dbReference type="Gene3D" id="2.130.10.10">
    <property type="entry name" value="YVTN repeat-like/Quinoprotein amine dehydrogenase"/>
    <property type="match status" value="1"/>
</dbReference>
<keyword evidence="2" id="KW-0812">Transmembrane</keyword>
<dbReference type="PANTHER" id="PTHR34512">
    <property type="entry name" value="CELL SURFACE PROTEIN"/>
    <property type="match status" value="1"/>
</dbReference>
<reference evidence="5" key="1">
    <citation type="submission" date="2020-08" db="EMBL/GenBank/DDBJ databases">
        <title>Genome public.</title>
        <authorList>
            <person name="Liu C."/>
            <person name="Sun Q."/>
        </authorList>
    </citation>
    <scope>NUCLEOTIDE SEQUENCE</scope>
    <source>
        <strain evidence="5">NSJ-44</strain>
    </source>
</reference>
<dbReference type="InterPro" id="IPR003343">
    <property type="entry name" value="Big_2"/>
</dbReference>
<proteinExistence type="predicted"/>
<evidence type="ECO:0000256" key="2">
    <source>
        <dbReference type="SAM" id="Phobius"/>
    </source>
</evidence>
<dbReference type="Gene3D" id="2.60.40.1080">
    <property type="match status" value="2"/>
</dbReference>
<dbReference type="Proteomes" id="UP000654279">
    <property type="component" value="Unassembled WGS sequence"/>
</dbReference>
<keyword evidence="2" id="KW-0472">Membrane</keyword>
<name>A0A926D0T3_9FIRM</name>
<dbReference type="InterPro" id="IPR015943">
    <property type="entry name" value="WD40/YVTN_repeat-like_dom_sf"/>
</dbReference>
<evidence type="ECO:0000313" key="6">
    <source>
        <dbReference type="Proteomes" id="UP000654279"/>
    </source>
</evidence>
<dbReference type="Pfam" id="PF20578">
    <property type="entry name" value="aBig_2"/>
    <property type="match status" value="4"/>
</dbReference>
<gene>
    <name evidence="5" type="ORF">H8699_06820</name>
</gene>
<dbReference type="InterPro" id="IPR002372">
    <property type="entry name" value="PQQ_rpt_dom"/>
</dbReference>
<feature type="domain" description="BIG2" evidence="4">
    <location>
        <begin position="1304"/>
        <end position="1380"/>
    </location>
</feature>
<feature type="signal peptide" evidence="3">
    <location>
        <begin position="1"/>
        <end position="26"/>
    </location>
</feature>
<organism evidence="5 6">
    <name type="scientific">Luoshenia tenuis</name>
    <dbReference type="NCBI Taxonomy" id="2763654"/>
    <lineage>
        <taxon>Bacteria</taxon>
        <taxon>Bacillati</taxon>
        <taxon>Bacillota</taxon>
        <taxon>Clostridia</taxon>
        <taxon>Christensenellales</taxon>
        <taxon>Christensenellaceae</taxon>
        <taxon>Luoshenia</taxon>
    </lineage>
</organism>
<feature type="chain" id="PRO_5038584093" evidence="3">
    <location>
        <begin position="27"/>
        <end position="1444"/>
    </location>
</feature>
<dbReference type="InterPro" id="IPR018391">
    <property type="entry name" value="PQQ_b-propeller_rpt"/>
</dbReference>
<dbReference type="EMBL" id="JACRSO010000002">
    <property type="protein sequence ID" value="MBC8529136.1"/>
    <property type="molecule type" value="Genomic_DNA"/>
</dbReference>
<dbReference type="Gene3D" id="2.140.10.10">
    <property type="entry name" value="Quinoprotein alcohol dehydrogenase-like superfamily"/>
    <property type="match status" value="1"/>
</dbReference>
<evidence type="ECO:0000313" key="5">
    <source>
        <dbReference type="EMBL" id="MBC8529136.1"/>
    </source>
</evidence>
<evidence type="ECO:0000259" key="4">
    <source>
        <dbReference type="SMART" id="SM00635"/>
    </source>
</evidence>
<evidence type="ECO:0000256" key="1">
    <source>
        <dbReference type="SAM" id="MobiDB-lite"/>
    </source>
</evidence>
<protein>
    <submittedName>
        <fullName evidence="5">PQQ-binding-like beta-propeller repeat protein</fullName>
    </submittedName>
</protein>
<comment type="caution">
    <text evidence="5">The sequence shown here is derived from an EMBL/GenBank/DDBJ whole genome shotgun (WGS) entry which is preliminary data.</text>
</comment>
<feature type="region of interest" description="Disordered" evidence="1">
    <location>
        <begin position="1389"/>
        <end position="1415"/>
    </location>
</feature>
<evidence type="ECO:0000256" key="3">
    <source>
        <dbReference type="SAM" id="SignalP"/>
    </source>
</evidence>
<keyword evidence="3" id="KW-0732">Signal</keyword>
<keyword evidence="2" id="KW-1133">Transmembrane helix</keyword>
<dbReference type="SUPFAM" id="SSF49373">
    <property type="entry name" value="Invasin/intimin cell-adhesion fragments"/>
    <property type="match status" value="1"/>
</dbReference>
<dbReference type="Pfam" id="PF13360">
    <property type="entry name" value="PQQ_2"/>
    <property type="match status" value="1"/>
</dbReference>
<feature type="transmembrane region" description="Helical" evidence="2">
    <location>
        <begin position="1420"/>
        <end position="1438"/>
    </location>
</feature>
<sequence length="1444" mass="153569">MRRANKLLLWVLTLALVITSSFTTVAGAQSGSVTATLRIEYAEATLLTPTEYTVDGQKTLADYGFDDIEDPGYVTPMHFLGQYAFDDYGVDADTIDTVIGQSGGNLNTILGSTGSADGQEQTYWMFTVNGKTPIKPDGINGYTLADYPVQPGDQIVVYGVWGGVWGSVNTYHTRFTQQALTCQVGQPLTVTLEGKSIYDFTAGDLSPIAGASILCDAQDANGGFALTDSGKRTDVNGQATLTFDAAGTYVISASRYNSVYGKYDIARPYATVTVTPVDADAARQVIAQDKAALTLPDEATGALTLPESGESGRTAITWRSDKPAVISDTGKVVRPDVGQAAETVTLEATLSLGGQSDTRRFTITVPPYTQEEAQAAADQIRAGLKTGSYSYLRVTEGTDTNIVTTMQTLADAIQPGATLTLTDASKHSQIAADGAITYGDSRVKADIDINIAVAGANFPYTVSVQVPPHQKTAQELVDEDAAALSFDDIKKDNVDQDHILTDLQLSSYGDSYSTDIKWKAEPEDGAIKITGNHASVTRPNYGQPDAKVKLTATVSINAWAGAPGTAQPKQVVFDLTVPAYTQAEDEAAQQAVQDTVDWLNEQFKILDMGTQEAVDPQKITYDLQLDWGPDRDTDVTWSSNNEGVIKVNTLRGKVTRPAIGQADVDVILTATVENHGHTAQVYFPVRVLALTQAELDAEKAYLEAIAAALDFDVIKKNNTAADAVVENLQKVYRGYADGDGGYTFLTANRGENGAEITWQSSSSAVNTYFYVTRPSYGEADNPVKLTATLSSIRYKGMVDDVTKEIDIIIPAYSDLLKGVALDDGTVVPLTQGQTEYRLSVPEDTQELAFTALRCDPTALLQATGVDNSFNDRFEVTLSDTETVVTVTATSAGHSTTYTFTFVKDRAALPDYSAQWPSYRGGADNNAVSQAQPARSSDEATLAWQRQLDGGDWDNGGGAPLIVDGKIYIASGDTLYKLDQQGNTLATGKLASSVGYFSYAAYGDGMLFVPVSDGRIQALNADTLQSLWISQPLLEQQAISPVVYHEGYVYCGTFRGGSVTSTDGAYFCLKAEDEIPATGDEVKDFQWIHRSSTAGKMGYYWSGGVVVGDAVLFGGDDGVVVAHDLTQDVVLDTYCAQGSIRSGLSYWDGKAYFTTKDGYLYALPYGGGTFGQAKSVAIGASTCTPVIANGRVYVGTDEEGFKILDAETLEILHTLDLGGEIKGSAVASTGYNGMTYVYVTVNEPGKGLICIVDDPAGTPYARTLFLPQGEADNYCVASPILDANGTLYFTNDAGYLFAIGNTPIRVEGLKAAQQEMTLEVGARTACGITVEPENAPDQRLSFASSDVNIVKIENGELVAVAPGSASVTVTALDSGVTATIKVHVVQALQPAPDPEEGTGSSQTADEQTTTGTPQTGDSAPLMVYALCLLVAAGVIVGTLRKKIKG</sequence>
<dbReference type="InterPro" id="IPR008964">
    <property type="entry name" value="Invasin/intimin_cell_adhesion"/>
</dbReference>
<dbReference type="SMART" id="SM00635">
    <property type="entry name" value="BID_2"/>
    <property type="match status" value="1"/>
</dbReference>
<keyword evidence="6" id="KW-1185">Reference proteome</keyword>
<dbReference type="SUPFAM" id="SSF50998">
    <property type="entry name" value="Quinoprotein alcohol dehydrogenase-like"/>
    <property type="match status" value="1"/>
</dbReference>
<dbReference type="InterPro" id="IPR011047">
    <property type="entry name" value="Quinoprotein_ADH-like_sf"/>
</dbReference>
<dbReference type="PANTHER" id="PTHR34512:SF30">
    <property type="entry name" value="OUTER MEMBRANE PROTEIN ASSEMBLY FACTOR BAMB"/>
    <property type="match status" value="1"/>
</dbReference>